<dbReference type="GO" id="GO:0005524">
    <property type="term" value="F:ATP binding"/>
    <property type="evidence" value="ECO:0007669"/>
    <property type="project" value="UniProtKB-KW"/>
</dbReference>
<comment type="pathway">
    <text evidence="2">Carbohydrate acid metabolism.</text>
</comment>
<dbReference type="HAMAP" id="MF_00170">
    <property type="entry name" value="Rib_5P_isom_A"/>
    <property type="match status" value="1"/>
</dbReference>
<comment type="similarity">
    <text evidence="3">Belongs to the gluconokinase GntK/GntV family.</text>
</comment>
<dbReference type="GO" id="GO:0019521">
    <property type="term" value="P:D-gluconate metabolic process"/>
    <property type="evidence" value="ECO:0007669"/>
    <property type="project" value="UniProtKB-KW"/>
</dbReference>
<dbReference type="eggNOG" id="COG3265">
    <property type="taxonomic scope" value="Bacteria"/>
</dbReference>
<keyword evidence="4" id="KW-0808">Transferase</keyword>
<dbReference type="Gene3D" id="3.40.50.1360">
    <property type="match status" value="1"/>
</dbReference>
<dbReference type="InterPro" id="IPR027417">
    <property type="entry name" value="P-loop_NTPase"/>
</dbReference>
<name>A0A177GDL0_9PROT</name>
<dbReference type="CDD" id="cd02021">
    <property type="entry name" value="GntK"/>
    <property type="match status" value="1"/>
</dbReference>
<comment type="function">
    <text evidence="11">Catalyzes the reversible conversion of ribose-5-phosphate to ribulose 5-phosphate.</text>
</comment>
<dbReference type="Pfam" id="PF06026">
    <property type="entry name" value="Rib_5-P_isom_A"/>
    <property type="match status" value="1"/>
</dbReference>
<dbReference type="Gene3D" id="3.30.70.260">
    <property type="match status" value="1"/>
</dbReference>
<organism evidence="12 13">
    <name type="scientific">Acetobacter malorum</name>
    <dbReference type="NCBI Taxonomy" id="178901"/>
    <lineage>
        <taxon>Bacteria</taxon>
        <taxon>Pseudomonadati</taxon>
        <taxon>Pseudomonadota</taxon>
        <taxon>Alphaproteobacteria</taxon>
        <taxon>Acetobacterales</taxon>
        <taxon>Acetobacteraceae</taxon>
        <taxon>Acetobacter</taxon>
    </lineage>
</organism>
<comment type="pathway">
    <text evidence="11">Carbohydrate degradation; pentose phosphate pathway; D-ribose 5-phosphate from D-ribulose 5-phosphate (non-oxidative stage): step 1/1.</text>
</comment>
<dbReference type="NCBIfam" id="TIGR01313">
    <property type="entry name" value="therm_gnt_kin"/>
    <property type="match status" value="1"/>
</dbReference>
<dbReference type="InterPro" id="IPR050262">
    <property type="entry name" value="Ribose-5P_isomerase"/>
</dbReference>
<evidence type="ECO:0000256" key="7">
    <source>
        <dbReference type="ARBA" id="ARBA00022840"/>
    </source>
</evidence>
<evidence type="ECO:0000313" key="13">
    <source>
        <dbReference type="Proteomes" id="UP000077349"/>
    </source>
</evidence>
<dbReference type="STRING" id="178901.AmDm5_0357"/>
<reference evidence="12 13" key="1">
    <citation type="submission" date="2016-03" db="EMBL/GenBank/DDBJ databases">
        <title>Draft genome sequence of Acetobacter malorum CECT 7742, a strain isolated from strawberry vinegar.</title>
        <authorList>
            <person name="Sainz F."/>
            <person name="Mas A."/>
            <person name="Torija M.J."/>
        </authorList>
    </citation>
    <scope>NUCLEOTIDE SEQUENCE [LARGE SCALE GENOMIC DNA]</scope>
    <source>
        <strain evidence="12 13">CECT 7742</strain>
    </source>
</reference>
<dbReference type="CDD" id="cd01398">
    <property type="entry name" value="RPI_A"/>
    <property type="match status" value="1"/>
</dbReference>
<evidence type="ECO:0000256" key="6">
    <source>
        <dbReference type="ARBA" id="ARBA00022777"/>
    </source>
</evidence>
<dbReference type="InterPro" id="IPR006001">
    <property type="entry name" value="Therm_gnt_kin"/>
</dbReference>
<dbReference type="EMBL" id="LVHD01000003">
    <property type="protein sequence ID" value="OAG78340.1"/>
    <property type="molecule type" value="Genomic_DNA"/>
</dbReference>
<dbReference type="AlphaFoldDB" id="A0A177GDL0"/>
<evidence type="ECO:0000256" key="1">
    <source>
        <dbReference type="ARBA" id="ARBA00001713"/>
    </source>
</evidence>
<keyword evidence="9 11" id="KW-0413">Isomerase</keyword>
<dbReference type="Pfam" id="PF13238">
    <property type="entry name" value="AAA_18"/>
    <property type="match status" value="1"/>
</dbReference>
<dbReference type="FunFam" id="3.40.50.300:FF:000522">
    <property type="entry name" value="Gluconokinase"/>
    <property type="match status" value="1"/>
</dbReference>
<sequence length="445" mass="47688">MTGTPLDPAAKLKQQSAIKAAALVQDGMAVGLGTGSTAFFVVAELGRRVREEGLKICAIPTSDATEAQAREEGIPLTTFGAHPELDITIDGADEIEPRTLNLVKGRGGALLREKIVASAAKQFVIVADSSKYVDHLGMLCPVPVEVIPFGWENVAVQLGRMGAHVTPRKKRDGSFYLTDEKNLIMDCVFGPIEDPHKLGTDIHSIVGVVEHGLFISMATQAITAGPEGIRVITPTVSDGLIATPALDPADPVTRVPPMPNQSASSKTVLPTQPVAEGIKKRLLVIMGVSGSGKTTIAEGLRNELGWPFQEGDDLHPAANVAKMAASIPLNDEDRWPWLARCQEWLAECEQAGTGGILTCSALKHSYRDALRKGGLDPIFIYLHTTESVLLERLKRRKGHYMPPTLLPSQLQTLEVPGTDEHALSMSADTNPAETIAEILSYLKTA</sequence>
<keyword evidence="6" id="KW-0418">Kinase</keyword>
<evidence type="ECO:0000256" key="3">
    <source>
        <dbReference type="ARBA" id="ARBA00008420"/>
    </source>
</evidence>
<dbReference type="PANTHER" id="PTHR43748:SF3">
    <property type="entry name" value="RIBOSE-5-PHOSPHATE ISOMERASE 3, CHLOROPLASTIC-RELATED"/>
    <property type="match status" value="1"/>
</dbReference>
<dbReference type="EC" id="5.3.1.6" evidence="11"/>
<protein>
    <recommendedName>
        <fullName evidence="11">Ribose-5-phosphate isomerase A</fullName>
        <ecNumber evidence="11">5.3.1.6</ecNumber>
    </recommendedName>
    <alternativeName>
        <fullName evidence="11">Phosphoriboisomerase A</fullName>
        <shortName evidence="11">PRI</shortName>
    </alternativeName>
</protein>
<feature type="binding site" evidence="11">
    <location>
        <begin position="34"/>
        <end position="37"/>
    </location>
    <ligand>
        <name>substrate</name>
    </ligand>
</feature>
<keyword evidence="8" id="KW-0311">Gluconate utilization</keyword>
<evidence type="ECO:0000313" key="12">
    <source>
        <dbReference type="EMBL" id="OAG78340.1"/>
    </source>
</evidence>
<dbReference type="SUPFAM" id="SSF100950">
    <property type="entry name" value="NagB/RpiA/CoA transferase-like"/>
    <property type="match status" value="1"/>
</dbReference>
<feature type="binding site" evidence="11">
    <location>
        <begin position="104"/>
        <end position="107"/>
    </location>
    <ligand>
        <name>substrate</name>
    </ligand>
</feature>
<evidence type="ECO:0000256" key="2">
    <source>
        <dbReference type="ARBA" id="ARBA00004761"/>
    </source>
</evidence>
<evidence type="ECO:0000256" key="10">
    <source>
        <dbReference type="ARBA" id="ARBA00048090"/>
    </source>
</evidence>
<dbReference type="InterPro" id="IPR037171">
    <property type="entry name" value="NagB/RpiA_transferase-like"/>
</dbReference>
<evidence type="ECO:0000256" key="5">
    <source>
        <dbReference type="ARBA" id="ARBA00022741"/>
    </source>
</evidence>
<dbReference type="Proteomes" id="UP000077349">
    <property type="component" value="Unassembled WGS sequence"/>
</dbReference>
<evidence type="ECO:0000256" key="4">
    <source>
        <dbReference type="ARBA" id="ARBA00022679"/>
    </source>
</evidence>
<dbReference type="SUPFAM" id="SSF75445">
    <property type="entry name" value="D-ribose-5-phosphate isomerase (RpiA), lid domain"/>
    <property type="match status" value="1"/>
</dbReference>
<feature type="binding site" evidence="11">
    <location>
        <begin position="90"/>
        <end position="93"/>
    </location>
    <ligand>
        <name>substrate</name>
    </ligand>
</feature>
<comment type="similarity">
    <text evidence="11">Belongs to the ribose 5-phosphate isomerase family.</text>
</comment>
<dbReference type="InterPro" id="IPR004788">
    <property type="entry name" value="Ribose5P_isomerase_type_A"/>
</dbReference>
<dbReference type="SUPFAM" id="SSF52540">
    <property type="entry name" value="P-loop containing nucleoside triphosphate hydrolases"/>
    <property type="match status" value="1"/>
</dbReference>
<feature type="binding site" evidence="11">
    <location>
        <position position="131"/>
    </location>
    <ligand>
        <name>substrate</name>
    </ligand>
</feature>
<dbReference type="PATRIC" id="fig|178901.16.peg.371"/>
<dbReference type="UniPathway" id="UPA00115">
    <property type="reaction ID" value="UER00412"/>
</dbReference>
<dbReference type="NCBIfam" id="NF001924">
    <property type="entry name" value="PRK00702.1"/>
    <property type="match status" value="1"/>
</dbReference>
<dbReference type="PANTHER" id="PTHR43748">
    <property type="entry name" value="RIBOSE-5-PHOSPHATE ISOMERASE 3, CHLOROPLASTIC-RELATED"/>
    <property type="match status" value="1"/>
</dbReference>
<feature type="active site" description="Proton acceptor" evidence="11">
    <location>
        <position position="113"/>
    </location>
</feature>
<comment type="subunit">
    <text evidence="11">Homodimer.</text>
</comment>
<comment type="caution">
    <text evidence="12">The sequence shown here is derived from an EMBL/GenBank/DDBJ whole genome shotgun (WGS) entry which is preliminary data.</text>
</comment>
<evidence type="ECO:0000256" key="9">
    <source>
        <dbReference type="ARBA" id="ARBA00023235"/>
    </source>
</evidence>
<evidence type="ECO:0000256" key="11">
    <source>
        <dbReference type="HAMAP-Rule" id="MF_00170"/>
    </source>
</evidence>
<dbReference type="NCBIfam" id="TIGR00021">
    <property type="entry name" value="rpiA"/>
    <property type="match status" value="1"/>
</dbReference>
<dbReference type="Gene3D" id="3.40.50.300">
    <property type="entry name" value="P-loop containing nucleotide triphosphate hydrolases"/>
    <property type="match status" value="1"/>
</dbReference>
<gene>
    <name evidence="11" type="primary">rpiA</name>
    <name evidence="12" type="ORF">Amal_00352</name>
</gene>
<dbReference type="GO" id="GO:0004751">
    <property type="term" value="F:ribose-5-phosphate isomerase activity"/>
    <property type="evidence" value="ECO:0007669"/>
    <property type="project" value="UniProtKB-UniRule"/>
</dbReference>
<dbReference type="InterPro" id="IPR020672">
    <property type="entry name" value="Ribose5P_isomerase_typA_subgr"/>
</dbReference>
<evidence type="ECO:0000256" key="8">
    <source>
        <dbReference type="ARBA" id="ARBA00023064"/>
    </source>
</evidence>
<comment type="catalytic activity">
    <reaction evidence="10">
        <text>D-gluconate + ATP = 6-phospho-D-gluconate + ADP + H(+)</text>
        <dbReference type="Rhea" id="RHEA:19433"/>
        <dbReference type="ChEBI" id="CHEBI:15378"/>
        <dbReference type="ChEBI" id="CHEBI:18391"/>
        <dbReference type="ChEBI" id="CHEBI:30616"/>
        <dbReference type="ChEBI" id="CHEBI:58759"/>
        <dbReference type="ChEBI" id="CHEBI:456216"/>
        <dbReference type="EC" id="2.7.1.12"/>
    </reaction>
</comment>
<keyword evidence="5" id="KW-0547">Nucleotide-binding</keyword>
<proteinExistence type="inferred from homology"/>
<comment type="catalytic activity">
    <reaction evidence="1 11">
        <text>aldehydo-D-ribose 5-phosphate = D-ribulose 5-phosphate</text>
        <dbReference type="Rhea" id="RHEA:14657"/>
        <dbReference type="ChEBI" id="CHEBI:58121"/>
        <dbReference type="ChEBI" id="CHEBI:58273"/>
        <dbReference type="EC" id="5.3.1.6"/>
    </reaction>
</comment>
<dbReference type="eggNOG" id="COG0120">
    <property type="taxonomic scope" value="Bacteria"/>
</dbReference>
<dbReference type="GO" id="GO:0046316">
    <property type="term" value="F:gluconokinase activity"/>
    <property type="evidence" value="ECO:0007669"/>
    <property type="project" value="UniProtKB-EC"/>
</dbReference>
<accession>A0A177GDL0</accession>
<dbReference type="GO" id="GO:0009052">
    <property type="term" value="P:pentose-phosphate shunt, non-oxidative branch"/>
    <property type="evidence" value="ECO:0007669"/>
    <property type="project" value="UniProtKB-UniRule"/>
</dbReference>
<keyword evidence="7" id="KW-0067">ATP-binding</keyword>
<dbReference type="FunFam" id="3.40.50.1360:FF:000001">
    <property type="entry name" value="Ribose-5-phosphate isomerase A"/>
    <property type="match status" value="1"/>
</dbReference>